<dbReference type="PROSITE" id="PS50966">
    <property type="entry name" value="ZF_SWIM"/>
    <property type="match status" value="1"/>
</dbReference>
<dbReference type="PANTHER" id="PTHR47718">
    <property type="entry name" value="OS01G0519700 PROTEIN"/>
    <property type="match status" value="1"/>
</dbReference>
<keyword evidence="3" id="KW-0862">Zinc</keyword>
<dbReference type="Pfam" id="PF03101">
    <property type="entry name" value="FAR1"/>
    <property type="match status" value="1"/>
</dbReference>
<keyword evidence="2 4" id="KW-0863">Zinc-finger</keyword>
<keyword evidence="8" id="KW-1185">Reference proteome</keyword>
<evidence type="ECO:0000256" key="4">
    <source>
        <dbReference type="PROSITE-ProRule" id="PRU00325"/>
    </source>
</evidence>
<evidence type="ECO:0000256" key="3">
    <source>
        <dbReference type="ARBA" id="ARBA00022833"/>
    </source>
</evidence>
<feature type="domain" description="SWIM-type" evidence="6">
    <location>
        <begin position="618"/>
        <end position="656"/>
    </location>
</feature>
<feature type="compositionally biased region" description="Low complexity" evidence="5">
    <location>
        <begin position="882"/>
        <end position="899"/>
    </location>
</feature>
<protein>
    <recommendedName>
        <fullName evidence="6">SWIM-type domain-containing protein</fullName>
    </recommendedName>
</protein>
<feature type="region of interest" description="Disordered" evidence="5">
    <location>
        <begin position="142"/>
        <end position="182"/>
    </location>
</feature>
<dbReference type="Proteomes" id="UP001457282">
    <property type="component" value="Unassembled WGS sequence"/>
</dbReference>
<evidence type="ECO:0000256" key="2">
    <source>
        <dbReference type="ARBA" id="ARBA00022771"/>
    </source>
</evidence>
<reference evidence="7 8" key="1">
    <citation type="journal article" date="2023" name="G3 (Bethesda)">
        <title>A chromosome-length genome assembly and annotation of blackberry (Rubus argutus, cv. 'Hillquist').</title>
        <authorList>
            <person name="Bruna T."/>
            <person name="Aryal R."/>
            <person name="Dudchenko O."/>
            <person name="Sargent D.J."/>
            <person name="Mead D."/>
            <person name="Buti M."/>
            <person name="Cavallini A."/>
            <person name="Hytonen T."/>
            <person name="Andres J."/>
            <person name="Pham M."/>
            <person name="Weisz D."/>
            <person name="Mascagni F."/>
            <person name="Usai G."/>
            <person name="Natali L."/>
            <person name="Bassil N."/>
            <person name="Fernandez G.E."/>
            <person name="Lomsadze A."/>
            <person name="Armour M."/>
            <person name="Olukolu B."/>
            <person name="Poorten T."/>
            <person name="Britton C."/>
            <person name="Davik J."/>
            <person name="Ashrafi H."/>
            <person name="Aiden E.L."/>
            <person name="Borodovsky M."/>
            <person name="Worthington M."/>
        </authorList>
    </citation>
    <scope>NUCLEOTIDE SEQUENCE [LARGE SCALE GENOMIC DNA]</scope>
    <source>
        <strain evidence="7">PI 553951</strain>
    </source>
</reference>
<evidence type="ECO:0000313" key="8">
    <source>
        <dbReference type="Proteomes" id="UP001457282"/>
    </source>
</evidence>
<evidence type="ECO:0000256" key="1">
    <source>
        <dbReference type="ARBA" id="ARBA00022723"/>
    </source>
</evidence>
<comment type="caution">
    <text evidence="7">The sequence shown here is derived from an EMBL/GenBank/DDBJ whole genome shotgun (WGS) entry which is preliminary data.</text>
</comment>
<dbReference type="InterPro" id="IPR007527">
    <property type="entry name" value="Znf_SWIM"/>
</dbReference>
<dbReference type="SMART" id="SM00575">
    <property type="entry name" value="ZnF_PMZ"/>
    <property type="match status" value="1"/>
</dbReference>
<evidence type="ECO:0000259" key="6">
    <source>
        <dbReference type="PROSITE" id="PS50966"/>
    </source>
</evidence>
<feature type="compositionally biased region" description="Polar residues" evidence="5">
    <location>
        <begin position="157"/>
        <end position="178"/>
    </location>
</feature>
<proteinExistence type="predicted"/>
<dbReference type="GO" id="GO:0008270">
    <property type="term" value="F:zinc ion binding"/>
    <property type="evidence" value="ECO:0007669"/>
    <property type="project" value="UniProtKB-KW"/>
</dbReference>
<feature type="region of interest" description="Disordered" evidence="5">
    <location>
        <begin position="828"/>
        <end position="847"/>
    </location>
</feature>
<dbReference type="Pfam" id="PF10551">
    <property type="entry name" value="MULE"/>
    <property type="match status" value="1"/>
</dbReference>
<gene>
    <name evidence="7" type="ORF">M0R45_014390</name>
</gene>
<dbReference type="PANTHER" id="PTHR47718:SF15">
    <property type="entry name" value="PROTEIN FAR1-RELATED SEQUENCE 5-LIKE"/>
    <property type="match status" value="1"/>
</dbReference>
<feature type="region of interest" description="Disordered" evidence="5">
    <location>
        <begin position="882"/>
        <end position="911"/>
    </location>
</feature>
<dbReference type="EMBL" id="JBEDUW010000003">
    <property type="protein sequence ID" value="KAK9937612.1"/>
    <property type="molecule type" value="Genomic_DNA"/>
</dbReference>
<dbReference type="AlphaFoldDB" id="A0AAW1XM50"/>
<sequence length="911" mass="102944">MVVPTIESISLHLTNLCKPIRKFISKLGIHLGLDDDILHNSLSGEALSVMDGIHSSSSESDGHTDADVEGLEDEGTDCLHYRGKKYEELQLEDLNEVEFRTIDEVDQFYAYYSLAIGFSVRKHKTDTNCDKKIRRRQLVCSRQGERQFKSRKKQRLPSESNNDTGSVSSSKNAKNQDPPSRRVTRCNCPARITVLLCKTRDVYYVSEFVTNHNHDLVRREHVRFLRSHRSVMDHDIAKVTAMRKVSISTCQAYDLLVTQAGGYDYVGFTLKDLYNHLDSGRREILVDGDAQAAISFMNLKAAQDPHFYCFFCVDQLGRLANLFWRDSQSLIDYNAYGDVVIMDTTYKTNIYGKPLAVFVGVNNHRATVLFGCALLVDETEDTYKWVVSSFLSSMNEKKPISVITDGDEAMRNAISCLIPDARQRLCSWHISKNVCSNIHDVDVQKDFFHLIYAGLTIDEWEAAWHYMVVMNGLENNKWVTSMYNKRDKWAEAFFRGDFFAGVCSTQRCERMHRNLKGGLGRTMRLYDVLPRVDNAIGRLRDRALEDDCKSINSSPVIGGHLRSMQEQIAKIFTHDVFLLLKDQIGFESKFVIYDRDHLTDSTMSLIFLAQYNKPDRRWSVEYNNTPTNASFKCSCKLFESDGIACCHLFAVMKSLMVTSFPKSLVKKRWTKEAGVGMNLPTTGGFPGNVVRVARYGEMMSECTHLCFAASFSDEGYEATIGALRRLNIGAKKFAVEPENASEGLVNGLHRNVVKDPVVCMTKGTQSKGPNFAKSAKSRSGVLCGFCHKIGHNIRTCELAKESGNNIGMVHSQARTPSLHPNEDLSARLHQETDSPPLTEEESDNDSDIMINHGEEVRTFDYFSGYDGQLNSLTRSRMFGYSNTTSPSSVHPHSSSIDNSHFPPSWPFSDTR</sequence>
<keyword evidence="1" id="KW-0479">Metal-binding</keyword>
<organism evidence="7 8">
    <name type="scientific">Rubus argutus</name>
    <name type="common">Southern blackberry</name>
    <dbReference type="NCBI Taxonomy" id="59490"/>
    <lineage>
        <taxon>Eukaryota</taxon>
        <taxon>Viridiplantae</taxon>
        <taxon>Streptophyta</taxon>
        <taxon>Embryophyta</taxon>
        <taxon>Tracheophyta</taxon>
        <taxon>Spermatophyta</taxon>
        <taxon>Magnoliopsida</taxon>
        <taxon>eudicotyledons</taxon>
        <taxon>Gunneridae</taxon>
        <taxon>Pentapetalae</taxon>
        <taxon>rosids</taxon>
        <taxon>fabids</taxon>
        <taxon>Rosales</taxon>
        <taxon>Rosaceae</taxon>
        <taxon>Rosoideae</taxon>
        <taxon>Rosoideae incertae sedis</taxon>
        <taxon>Rubus</taxon>
    </lineage>
</organism>
<evidence type="ECO:0000256" key="5">
    <source>
        <dbReference type="SAM" id="MobiDB-lite"/>
    </source>
</evidence>
<dbReference type="InterPro" id="IPR018289">
    <property type="entry name" value="MULE_transposase_dom"/>
</dbReference>
<accession>A0AAW1XM50</accession>
<evidence type="ECO:0000313" key="7">
    <source>
        <dbReference type="EMBL" id="KAK9937612.1"/>
    </source>
</evidence>
<name>A0AAW1XM50_RUBAR</name>
<dbReference type="InterPro" id="IPR006564">
    <property type="entry name" value="Znf_PMZ"/>
</dbReference>
<dbReference type="InterPro" id="IPR004330">
    <property type="entry name" value="FAR1_DNA_bnd_dom"/>
</dbReference>